<reference evidence="1 2" key="1">
    <citation type="submission" date="2020-08" db="EMBL/GenBank/DDBJ databases">
        <title>Genomic Encyclopedia of Type Strains, Phase IV (KMG-V): Genome sequencing to study the core and pangenomes of soil and plant-associated prokaryotes.</title>
        <authorList>
            <person name="Whitman W."/>
        </authorList>
    </citation>
    <scope>NUCLEOTIDE SEQUENCE [LARGE SCALE GENOMIC DNA]</scope>
    <source>
        <strain evidence="1 2">SEMIA 4064</strain>
    </source>
</reference>
<feature type="non-terminal residue" evidence="1">
    <location>
        <position position="114"/>
    </location>
</feature>
<gene>
    <name evidence="1" type="ORF">GGD50_006597</name>
</gene>
<evidence type="ECO:0000313" key="1">
    <source>
        <dbReference type="EMBL" id="MBB5577941.1"/>
    </source>
</evidence>
<keyword evidence="2" id="KW-1185">Reference proteome</keyword>
<dbReference type="AlphaFoldDB" id="A0A7W9D5G2"/>
<sequence>MHANSAQLRDRCRSFSVDDLLADASFAAALRDAALELLTIHRTAPRVVRYVADLQKWLLSQATLAMHFERKFNPSCPPVTVSNLRGCLKKRWVISTGYDSFGFARFDGDHDGLD</sequence>
<proteinExistence type="predicted"/>
<organism evidence="1 2">
    <name type="scientific">Rhizobium paranaense</name>
    <dbReference type="NCBI Taxonomy" id="1650438"/>
    <lineage>
        <taxon>Bacteria</taxon>
        <taxon>Pseudomonadati</taxon>
        <taxon>Pseudomonadota</taxon>
        <taxon>Alphaproteobacteria</taxon>
        <taxon>Hyphomicrobiales</taxon>
        <taxon>Rhizobiaceae</taxon>
        <taxon>Rhizobium/Agrobacterium group</taxon>
        <taxon>Rhizobium</taxon>
    </lineage>
</organism>
<accession>A0A7W9D5G2</accession>
<name>A0A7W9D5G2_9HYPH</name>
<protein>
    <submittedName>
        <fullName evidence="1">Uncharacterized protein</fullName>
    </submittedName>
</protein>
<evidence type="ECO:0000313" key="2">
    <source>
        <dbReference type="Proteomes" id="UP000549882"/>
    </source>
</evidence>
<comment type="caution">
    <text evidence="1">The sequence shown here is derived from an EMBL/GenBank/DDBJ whole genome shotgun (WGS) entry which is preliminary data.</text>
</comment>
<dbReference type="Proteomes" id="UP000549882">
    <property type="component" value="Unassembled WGS sequence"/>
</dbReference>
<dbReference type="EMBL" id="JACHBI010000030">
    <property type="protein sequence ID" value="MBB5577941.1"/>
    <property type="molecule type" value="Genomic_DNA"/>
</dbReference>